<name>A0A5B9QEY7_9BACT</name>
<dbReference type="Pfam" id="PF01261">
    <property type="entry name" value="AP_endonuc_2"/>
    <property type="match status" value="1"/>
</dbReference>
<dbReference type="PANTHER" id="PTHR12110">
    <property type="entry name" value="HYDROXYPYRUVATE ISOMERASE"/>
    <property type="match status" value="1"/>
</dbReference>
<dbReference type="OrthoDB" id="9814946at2"/>
<dbReference type="KEGG" id="bgok:Pr1d_49530"/>
<evidence type="ECO:0000313" key="3">
    <source>
        <dbReference type="Proteomes" id="UP000323917"/>
    </source>
</evidence>
<keyword evidence="3" id="KW-1185">Reference proteome</keyword>
<dbReference type="Proteomes" id="UP000323917">
    <property type="component" value="Chromosome"/>
</dbReference>
<sequence length="317" mass="34484">MANGIDRRQVFLTAGALALSPLVKANAAETPPTKKRESSGEPFRYCLNTSTIRGQKLSLPEQIDLAAKAGYDGIEPWLGDIQTYADQGGSLADLKQEIADQGLTIESAIGFARWIVDDNAKRRQGLRDAERDMQLVKGIGGSRIAAPPVGATGPMELDLIAERYRALLEVGERAGVAPQLELWGHSPAIHNLSQLAYIAIAAGKPKTYVLPDVYHMYKGGSDFDGLRMIAGPRIAVFHMNDYPAVPPRDTISDQHRIYPGDGVAPLGQIIRDLHETGFRGAFSLELFNPIYWKQDPLQVAQTGLQKMRTAVEAALAS</sequence>
<evidence type="ECO:0000313" key="2">
    <source>
        <dbReference type="EMBL" id="QEG37607.1"/>
    </source>
</evidence>
<dbReference type="GO" id="GO:0016853">
    <property type="term" value="F:isomerase activity"/>
    <property type="evidence" value="ECO:0007669"/>
    <property type="project" value="UniProtKB-KW"/>
</dbReference>
<evidence type="ECO:0000259" key="1">
    <source>
        <dbReference type="Pfam" id="PF01261"/>
    </source>
</evidence>
<accession>A0A5B9QEY7</accession>
<dbReference type="SUPFAM" id="SSF51658">
    <property type="entry name" value="Xylose isomerase-like"/>
    <property type="match status" value="1"/>
</dbReference>
<dbReference type="Gene3D" id="3.20.20.150">
    <property type="entry name" value="Divalent-metal-dependent TIM barrel enzymes"/>
    <property type="match status" value="1"/>
</dbReference>
<organism evidence="2 3">
    <name type="scientific">Bythopirellula goksoeyrii</name>
    <dbReference type="NCBI Taxonomy" id="1400387"/>
    <lineage>
        <taxon>Bacteria</taxon>
        <taxon>Pseudomonadati</taxon>
        <taxon>Planctomycetota</taxon>
        <taxon>Planctomycetia</taxon>
        <taxon>Pirellulales</taxon>
        <taxon>Lacipirellulaceae</taxon>
        <taxon>Bythopirellula</taxon>
    </lineage>
</organism>
<gene>
    <name evidence="2" type="primary">iolI</name>
    <name evidence="2" type="ORF">Pr1d_49530</name>
</gene>
<dbReference type="EMBL" id="CP042913">
    <property type="protein sequence ID" value="QEG37607.1"/>
    <property type="molecule type" value="Genomic_DNA"/>
</dbReference>
<dbReference type="AlphaFoldDB" id="A0A5B9QEY7"/>
<dbReference type="PANTHER" id="PTHR12110:SF48">
    <property type="entry name" value="BLL3656 PROTEIN"/>
    <property type="match status" value="1"/>
</dbReference>
<feature type="domain" description="Xylose isomerase-like TIM barrel" evidence="1">
    <location>
        <begin position="63"/>
        <end position="308"/>
    </location>
</feature>
<dbReference type="EC" id="5.3.99.-" evidence="2"/>
<dbReference type="RefSeq" id="WP_148075813.1">
    <property type="nucleotide sequence ID" value="NZ_CP042913.1"/>
</dbReference>
<keyword evidence="2" id="KW-0413">Isomerase</keyword>
<dbReference type="InterPro" id="IPR013022">
    <property type="entry name" value="Xyl_isomerase-like_TIM-brl"/>
</dbReference>
<dbReference type="InterPro" id="IPR050312">
    <property type="entry name" value="IolE/XylAMocC-like"/>
</dbReference>
<protein>
    <submittedName>
        <fullName evidence="2">Inosose isomerase</fullName>
        <ecNumber evidence="2">5.3.99.-</ecNumber>
    </submittedName>
</protein>
<reference evidence="2 3" key="1">
    <citation type="submission" date="2019-08" db="EMBL/GenBank/DDBJ databases">
        <title>Deep-cultivation of Planctomycetes and their phenomic and genomic characterization uncovers novel biology.</title>
        <authorList>
            <person name="Wiegand S."/>
            <person name="Jogler M."/>
            <person name="Boedeker C."/>
            <person name="Pinto D."/>
            <person name="Vollmers J."/>
            <person name="Rivas-Marin E."/>
            <person name="Kohn T."/>
            <person name="Peeters S.H."/>
            <person name="Heuer A."/>
            <person name="Rast P."/>
            <person name="Oberbeckmann S."/>
            <person name="Bunk B."/>
            <person name="Jeske O."/>
            <person name="Meyerdierks A."/>
            <person name="Storesund J.E."/>
            <person name="Kallscheuer N."/>
            <person name="Luecker S."/>
            <person name="Lage O.M."/>
            <person name="Pohl T."/>
            <person name="Merkel B.J."/>
            <person name="Hornburger P."/>
            <person name="Mueller R.-W."/>
            <person name="Bruemmer F."/>
            <person name="Labrenz M."/>
            <person name="Spormann A.M."/>
            <person name="Op den Camp H."/>
            <person name="Overmann J."/>
            <person name="Amann R."/>
            <person name="Jetten M.S.M."/>
            <person name="Mascher T."/>
            <person name="Medema M.H."/>
            <person name="Devos D.P."/>
            <person name="Kaster A.-K."/>
            <person name="Ovreas L."/>
            <person name="Rohde M."/>
            <person name="Galperin M.Y."/>
            <person name="Jogler C."/>
        </authorList>
    </citation>
    <scope>NUCLEOTIDE SEQUENCE [LARGE SCALE GENOMIC DNA]</scope>
    <source>
        <strain evidence="2 3">Pr1d</strain>
    </source>
</reference>
<dbReference type="InterPro" id="IPR036237">
    <property type="entry name" value="Xyl_isomerase-like_sf"/>
</dbReference>
<proteinExistence type="predicted"/>